<comment type="caution">
    <text evidence="2">The sequence shown here is derived from an EMBL/GenBank/DDBJ whole genome shotgun (WGS) entry which is preliminary data.</text>
</comment>
<evidence type="ECO:0000313" key="2">
    <source>
        <dbReference type="EMBL" id="MDE1465102.1"/>
    </source>
</evidence>
<feature type="signal peptide" evidence="1">
    <location>
        <begin position="1"/>
        <end position="22"/>
    </location>
</feature>
<dbReference type="EMBL" id="JAPMOU010000051">
    <property type="protein sequence ID" value="MDE1465102.1"/>
    <property type="molecule type" value="Genomic_DNA"/>
</dbReference>
<reference evidence="2 3" key="1">
    <citation type="submission" date="2022-11" db="EMBL/GenBank/DDBJ databases">
        <title>Spartinivicinus poritis sp. nov., isolated from scleractinian coral Porites lutea.</title>
        <authorList>
            <person name="Zhang G."/>
            <person name="Cai L."/>
            <person name="Wei Q."/>
        </authorList>
    </citation>
    <scope>NUCLEOTIDE SEQUENCE [LARGE SCALE GENOMIC DNA]</scope>
    <source>
        <strain evidence="2 3">A2-2</strain>
    </source>
</reference>
<name>A0ABT5UHV5_9GAMM</name>
<accession>A0ABT5UHV5</accession>
<sequence length="336" mass="39054">MNVFSSLIISIIALSHIASTHASTIYAACAWNDDWDWLTNSQDVNVEVSDDHIDINHQRYYNLSSSQYQQLNKQCKDQKGVNYEPKAAIYSFWGSDLFQFNIVDSLQPVTTSIKMTTYTELVKVVCSSKDRNYNVHLTNPHSEQVTVYGSWVKLDNVDYFRTTSAMYHQVNAACQNQYGSGYAALPEKANGNISHRFLISRNENWPYTSAELRFYDFNTSQDSHSDRNPNFKYYVQPRFTNMTTFVWDEATVVCRPENQRIDDHDWSYIRNLQAYPYQPETMTGNWVQIEDVDYLSVSNTTYQHYKRLCQSLYSTYVPLVIKDGNPDNAYNLLVTQ</sequence>
<evidence type="ECO:0000256" key="1">
    <source>
        <dbReference type="SAM" id="SignalP"/>
    </source>
</evidence>
<proteinExistence type="predicted"/>
<feature type="chain" id="PRO_5046862596" evidence="1">
    <location>
        <begin position="23"/>
        <end position="336"/>
    </location>
</feature>
<evidence type="ECO:0000313" key="3">
    <source>
        <dbReference type="Proteomes" id="UP001528823"/>
    </source>
</evidence>
<keyword evidence="1" id="KW-0732">Signal</keyword>
<dbReference type="RefSeq" id="WP_274691413.1">
    <property type="nucleotide sequence ID" value="NZ_JAPMOU010000051.1"/>
</dbReference>
<keyword evidence="3" id="KW-1185">Reference proteome</keyword>
<gene>
    <name evidence="2" type="ORF">ORQ98_24370</name>
</gene>
<protein>
    <submittedName>
        <fullName evidence="2">Uncharacterized protein</fullName>
    </submittedName>
</protein>
<organism evidence="2 3">
    <name type="scientific">Spartinivicinus poritis</name>
    <dbReference type="NCBI Taxonomy" id="2994640"/>
    <lineage>
        <taxon>Bacteria</taxon>
        <taxon>Pseudomonadati</taxon>
        <taxon>Pseudomonadota</taxon>
        <taxon>Gammaproteobacteria</taxon>
        <taxon>Oceanospirillales</taxon>
        <taxon>Zooshikellaceae</taxon>
        <taxon>Spartinivicinus</taxon>
    </lineage>
</organism>
<dbReference type="Proteomes" id="UP001528823">
    <property type="component" value="Unassembled WGS sequence"/>
</dbReference>